<comment type="caution">
    <text evidence="1">The sequence shown here is derived from an EMBL/GenBank/DDBJ whole genome shotgun (WGS) entry which is preliminary data.</text>
</comment>
<dbReference type="AlphaFoldDB" id="A0A3A6QE28"/>
<name>A0A3A6QE28_9VIBR</name>
<dbReference type="Proteomes" id="UP000273252">
    <property type="component" value="Unassembled WGS sequence"/>
</dbReference>
<keyword evidence="1" id="KW-0808">Transferase</keyword>
<accession>A0A3A6QE28</accession>
<dbReference type="EMBL" id="QVMU01000028">
    <property type="protein sequence ID" value="RJX66491.1"/>
    <property type="molecule type" value="Genomic_DNA"/>
</dbReference>
<dbReference type="OrthoDB" id="9769600at2"/>
<keyword evidence="2" id="KW-1185">Reference proteome</keyword>
<reference evidence="1 2" key="1">
    <citation type="submission" date="2018-08" db="EMBL/GenBank/DDBJ databases">
        <title>Vibrio isolated from the Eastern China Marginal Seas.</title>
        <authorList>
            <person name="Li Y."/>
        </authorList>
    </citation>
    <scope>NUCLEOTIDE SEQUENCE [LARGE SCALE GENOMIC DNA]</scope>
    <source>
        <strain evidence="1 2">BEI233</strain>
    </source>
</reference>
<dbReference type="RefSeq" id="WP_120034791.1">
    <property type="nucleotide sequence ID" value="NZ_QVMU01000028.1"/>
</dbReference>
<evidence type="ECO:0000313" key="2">
    <source>
        <dbReference type="Proteomes" id="UP000273252"/>
    </source>
</evidence>
<evidence type="ECO:0000313" key="1">
    <source>
        <dbReference type="EMBL" id="RJX66491.1"/>
    </source>
</evidence>
<dbReference type="SUPFAM" id="SSF53756">
    <property type="entry name" value="UDP-Glycosyltransferase/glycogen phosphorylase"/>
    <property type="match status" value="1"/>
</dbReference>
<protein>
    <submittedName>
        <fullName evidence="1">Glycosyltransferase</fullName>
    </submittedName>
</protein>
<gene>
    <name evidence="1" type="ORF">DZ860_20320</name>
</gene>
<dbReference type="Pfam" id="PF13692">
    <property type="entry name" value="Glyco_trans_1_4"/>
    <property type="match status" value="1"/>
</dbReference>
<dbReference type="Gene3D" id="3.40.50.2000">
    <property type="entry name" value="Glycogen Phosphorylase B"/>
    <property type="match status" value="1"/>
</dbReference>
<sequence length="370" mass="41918">MRDLIVFGEDFGGLPSSTQHLVKHLAKDRKVIWVNSIGLRQPRLNQHDIQRAFSKLFGQSKQGLSNQPTAYENITVVNIRTIPAPKSRFAREVAKSMMLHQLLPILKQHNIEKPILWASLPTVADLCGSLDEAGVVYYCGDDFSALEGVDHDVVSQHENDLVKKSNLIFSSSKNLCHKFPKSKTQFLPHGVDFELFSEPAPRADDLPKGGKPIAGFYGSLSSWIDYQMINHVCLRMPHWEFVFIGPNELPYYPLPLLNNIHYIGPKPHHELPKYSQHWHASLLPFKANKQIEACNPLKLMEYLASGTPIIATPFPALKPFEKHVNVVETPQEMAEALNLATYQPRLPKDLVRSHSWNARSQLVSWMLDSL</sequence>
<dbReference type="GO" id="GO:0016740">
    <property type="term" value="F:transferase activity"/>
    <property type="evidence" value="ECO:0007669"/>
    <property type="project" value="UniProtKB-KW"/>
</dbReference>
<proteinExistence type="predicted"/>
<organism evidence="1 2">
    <name type="scientific">Vibrio sinensis</name>
    <dbReference type="NCBI Taxonomy" id="2302434"/>
    <lineage>
        <taxon>Bacteria</taxon>
        <taxon>Pseudomonadati</taxon>
        <taxon>Pseudomonadota</taxon>
        <taxon>Gammaproteobacteria</taxon>
        <taxon>Vibrionales</taxon>
        <taxon>Vibrionaceae</taxon>
        <taxon>Vibrio</taxon>
    </lineage>
</organism>
<dbReference type="Gene3D" id="3.40.50.11010">
    <property type="match status" value="1"/>
</dbReference>